<sequence length="91" mass="10650">MGEESRINYYILFQNYTQGMLLHELLREEHISSRISPAPRSIQGELGCGMSLLIQPEDIDRVRECIEKHHAEYYDIAALPCQINPRRNKFC</sequence>
<dbReference type="InterPro" id="IPR021778">
    <property type="entry name" value="Se/S_carrier-like"/>
</dbReference>
<dbReference type="RefSeq" id="WP_125129541.1">
    <property type="nucleotide sequence ID" value="NZ_CASCYM010000021.1"/>
</dbReference>
<evidence type="ECO:0000313" key="3">
    <source>
        <dbReference type="Proteomes" id="UP000274920"/>
    </source>
</evidence>
<name>A0A3R8JRF5_9FIRM</name>
<gene>
    <name evidence="2" type="ORF">EBB54_26055</name>
</gene>
<reference evidence="2" key="1">
    <citation type="submission" date="2018-10" db="EMBL/GenBank/DDBJ databases">
        <title>Schaedlerella arabinophila gen. nov. sp. nov., isolated from the mouse intestinal tract and comparative analysis with the genome of the closely related altered Schaedler flora strain ASF502.</title>
        <authorList>
            <person name="Miyake S."/>
            <person name="Soh M."/>
            <person name="Seedorf H."/>
        </authorList>
    </citation>
    <scope>NUCLEOTIDE SEQUENCE [LARGE SCALE GENOMIC DNA]</scope>
    <source>
        <strain evidence="2">DSM 106076</strain>
    </source>
</reference>
<accession>A0A3R8JRF5</accession>
<dbReference type="EMBL" id="RHJS01000002">
    <property type="protein sequence ID" value="RRK34411.1"/>
    <property type="molecule type" value="Genomic_DNA"/>
</dbReference>
<dbReference type="Pfam" id="PF11823">
    <property type="entry name" value="Se_S_carrier"/>
    <property type="match status" value="1"/>
</dbReference>
<organism evidence="2 3">
    <name type="scientific">Schaedlerella arabinosiphila</name>
    <dbReference type="NCBI Taxonomy" id="2044587"/>
    <lineage>
        <taxon>Bacteria</taxon>
        <taxon>Bacillati</taxon>
        <taxon>Bacillota</taxon>
        <taxon>Clostridia</taxon>
        <taxon>Lachnospirales</taxon>
        <taxon>Lachnospiraceae</taxon>
        <taxon>Schaedlerella</taxon>
    </lineage>
</organism>
<evidence type="ECO:0000313" key="2">
    <source>
        <dbReference type="EMBL" id="RRK34411.1"/>
    </source>
</evidence>
<protein>
    <submittedName>
        <fullName evidence="2">DUF3343 domain-containing protein</fullName>
    </submittedName>
</protein>
<dbReference type="AlphaFoldDB" id="A0A3R8JRF5"/>
<dbReference type="Proteomes" id="UP000274920">
    <property type="component" value="Unassembled WGS sequence"/>
</dbReference>
<comment type="caution">
    <text evidence="2">The sequence shown here is derived from an EMBL/GenBank/DDBJ whole genome shotgun (WGS) entry which is preliminary data.</text>
</comment>
<keyword evidence="3" id="KW-1185">Reference proteome</keyword>
<evidence type="ECO:0000259" key="1">
    <source>
        <dbReference type="Pfam" id="PF11823"/>
    </source>
</evidence>
<proteinExistence type="predicted"/>
<feature type="domain" description="Putative Se/S carrier protein-like" evidence="1">
    <location>
        <begin position="8"/>
        <end position="76"/>
    </location>
</feature>